<evidence type="ECO:0000313" key="2">
    <source>
        <dbReference type="Proteomes" id="UP001162480"/>
    </source>
</evidence>
<reference evidence="1" key="1">
    <citation type="submission" date="2023-08" db="EMBL/GenBank/DDBJ databases">
        <authorList>
            <person name="Alioto T."/>
            <person name="Alioto T."/>
            <person name="Gomez Garrido J."/>
        </authorList>
    </citation>
    <scope>NUCLEOTIDE SEQUENCE</scope>
</reference>
<gene>
    <name evidence="1" type="ORF">OCTVUL_1B014006</name>
</gene>
<organism evidence="1 2">
    <name type="scientific">Octopus vulgaris</name>
    <name type="common">Common octopus</name>
    <dbReference type="NCBI Taxonomy" id="6645"/>
    <lineage>
        <taxon>Eukaryota</taxon>
        <taxon>Metazoa</taxon>
        <taxon>Spiralia</taxon>
        <taxon>Lophotrochozoa</taxon>
        <taxon>Mollusca</taxon>
        <taxon>Cephalopoda</taxon>
        <taxon>Coleoidea</taxon>
        <taxon>Octopodiformes</taxon>
        <taxon>Octopoda</taxon>
        <taxon>Incirrata</taxon>
        <taxon>Octopodidae</taxon>
        <taxon>Octopus</taxon>
    </lineage>
</organism>
<protein>
    <submittedName>
        <fullName evidence="1">Uncharacterized protein</fullName>
    </submittedName>
</protein>
<accession>A0AA36ALF2</accession>
<dbReference type="Proteomes" id="UP001162480">
    <property type="component" value="Chromosome 2"/>
</dbReference>
<sequence length="107" mass="12837">MCENERDRLRTQNIKAYFEQALLSSGQGYLNIYQRSIELELTIILLDMRWMILLVVIKLWEASVTLTIMRNVKIFSLSFTSDSKWRKPQRIVYMSLQHTSKLMEKYQ</sequence>
<dbReference type="EMBL" id="OX597815">
    <property type="protein sequence ID" value="CAI9718350.1"/>
    <property type="molecule type" value="Genomic_DNA"/>
</dbReference>
<dbReference type="AlphaFoldDB" id="A0AA36ALF2"/>
<keyword evidence="2" id="KW-1185">Reference proteome</keyword>
<name>A0AA36ALF2_OCTVU</name>
<evidence type="ECO:0000313" key="1">
    <source>
        <dbReference type="EMBL" id="CAI9718350.1"/>
    </source>
</evidence>
<proteinExistence type="predicted"/>